<reference evidence="12" key="1">
    <citation type="journal article" date="2019" name="Int. J. Syst. Evol. Microbiol.">
        <title>The Global Catalogue of Microorganisms (GCM) 10K type strain sequencing project: providing services to taxonomists for standard genome sequencing and annotation.</title>
        <authorList>
            <consortium name="The Broad Institute Genomics Platform"/>
            <consortium name="The Broad Institute Genome Sequencing Center for Infectious Disease"/>
            <person name="Wu L."/>
            <person name="Ma J."/>
        </authorList>
    </citation>
    <scope>NUCLEOTIDE SEQUENCE [LARGE SCALE GENOMIC DNA]</scope>
    <source>
        <strain evidence="12">KACC 12507</strain>
    </source>
</reference>
<feature type="domain" description="Pseudouridine synthase RsuA/RluA-like" evidence="10">
    <location>
        <begin position="11"/>
        <end position="170"/>
    </location>
</feature>
<dbReference type="EMBL" id="JBHSGU010000002">
    <property type="protein sequence ID" value="MFC4700035.1"/>
    <property type="molecule type" value="Genomic_DNA"/>
</dbReference>
<comment type="caution">
    <text evidence="11">The sequence shown here is derived from an EMBL/GenBank/DDBJ whole genome shotgun (WGS) entry which is preliminary data.</text>
</comment>
<name>A0ABV9LUS4_9ALTE</name>
<dbReference type="SUPFAM" id="SSF55120">
    <property type="entry name" value="Pseudouridine synthase"/>
    <property type="match status" value="1"/>
</dbReference>
<evidence type="ECO:0000256" key="2">
    <source>
        <dbReference type="ARBA" id="ARBA00023235"/>
    </source>
</evidence>
<evidence type="ECO:0000256" key="7">
    <source>
        <dbReference type="ARBA" id="ARBA00041803"/>
    </source>
</evidence>
<evidence type="ECO:0000256" key="4">
    <source>
        <dbReference type="ARBA" id="ARBA00037670"/>
    </source>
</evidence>
<dbReference type="NCBIfam" id="NF008321">
    <property type="entry name" value="PRK11112.1"/>
    <property type="match status" value="1"/>
</dbReference>
<dbReference type="InterPro" id="IPR006145">
    <property type="entry name" value="PsdUridine_synth_RsuA/RluA"/>
</dbReference>
<comment type="catalytic activity">
    <reaction evidence="3">
        <text>uridine(65) in tRNA = pseudouridine(65) in tRNA</text>
        <dbReference type="Rhea" id="RHEA:42536"/>
        <dbReference type="Rhea" id="RHEA-COMP:10103"/>
        <dbReference type="Rhea" id="RHEA-COMP:10104"/>
        <dbReference type="ChEBI" id="CHEBI:65314"/>
        <dbReference type="ChEBI" id="CHEBI:65315"/>
        <dbReference type="EC" id="5.4.99.26"/>
    </reaction>
</comment>
<dbReference type="Proteomes" id="UP001595897">
    <property type="component" value="Unassembled WGS sequence"/>
</dbReference>
<dbReference type="Pfam" id="PF00849">
    <property type="entry name" value="PseudoU_synth_2"/>
    <property type="match status" value="1"/>
</dbReference>
<evidence type="ECO:0000313" key="12">
    <source>
        <dbReference type="Proteomes" id="UP001595897"/>
    </source>
</evidence>
<dbReference type="RefSeq" id="WP_382407103.1">
    <property type="nucleotide sequence ID" value="NZ_JBHSGU010000002.1"/>
</dbReference>
<evidence type="ECO:0000256" key="9">
    <source>
        <dbReference type="ARBA" id="ARBA00043049"/>
    </source>
</evidence>
<dbReference type="PANTHER" id="PTHR21600:SF56">
    <property type="entry name" value="TRNA PSEUDOURIDINE SYNTHASE C"/>
    <property type="match status" value="1"/>
</dbReference>
<gene>
    <name evidence="11" type="primary">truC</name>
    <name evidence="11" type="ORF">ACFO4O_07710</name>
</gene>
<organism evidence="11 12">
    <name type="scientific">Glaciecola siphonariae</name>
    <dbReference type="NCBI Taxonomy" id="521012"/>
    <lineage>
        <taxon>Bacteria</taxon>
        <taxon>Pseudomonadati</taxon>
        <taxon>Pseudomonadota</taxon>
        <taxon>Gammaproteobacteria</taxon>
        <taxon>Alteromonadales</taxon>
        <taxon>Alteromonadaceae</taxon>
        <taxon>Glaciecola</taxon>
    </lineage>
</organism>
<dbReference type="EC" id="5.4.99.26" evidence="5"/>
<evidence type="ECO:0000256" key="3">
    <source>
        <dbReference type="ARBA" id="ARBA00036607"/>
    </source>
</evidence>
<evidence type="ECO:0000256" key="6">
    <source>
        <dbReference type="ARBA" id="ARBA00040675"/>
    </source>
</evidence>
<keyword evidence="2 11" id="KW-0413">Isomerase</keyword>
<dbReference type="InterPro" id="IPR006224">
    <property type="entry name" value="PsdUridine_synth_RluA-like_CS"/>
</dbReference>
<evidence type="ECO:0000256" key="5">
    <source>
        <dbReference type="ARBA" id="ARBA00038943"/>
    </source>
</evidence>
<protein>
    <recommendedName>
        <fullName evidence="6">tRNA pseudouridine synthase C</fullName>
        <ecNumber evidence="5">5.4.99.26</ecNumber>
    </recommendedName>
    <alternativeName>
        <fullName evidence="8">tRNA pseudouridine(65) synthase</fullName>
    </alternativeName>
    <alternativeName>
        <fullName evidence="9">tRNA pseudouridylate synthase C</fullName>
    </alternativeName>
    <alternativeName>
        <fullName evidence="7">tRNA-uridine isomerase C</fullName>
    </alternativeName>
</protein>
<evidence type="ECO:0000256" key="1">
    <source>
        <dbReference type="ARBA" id="ARBA00022694"/>
    </source>
</evidence>
<dbReference type="InterPro" id="IPR020103">
    <property type="entry name" value="PsdUridine_synth_cat_dom_sf"/>
</dbReference>
<accession>A0ABV9LUS4</accession>
<evidence type="ECO:0000256" key="8">
    <source>
        <dbReference type="ARBA" id="ARBA00041975"/>
    </source>
</evidence>
<dbReference type="Gene3D" id="3.30.2350.10">
    <property type="entry name" value="Pseudouridine synthase"/>
    <property type="match status" value="1"/>
</dbReference>
<keyword evidence="12" id="KW-1185">Reference proteome</keyword>
<evidence type="ECO:0000259" key="10">
    <source>
        <dbReference type="Pfam" id="PF00849"/>
    </source>
</evidence>
<sequence length="255" mass="29544">MHIPIVYQDEHIVVVCKPSGLLVHRSLIDKHETQFLMQLVRNQINQHVYTVHRLDKPTSGLLVMALNSDIAKALSEQFSQHRVRKHYTALLRGYVDESVTIDYPLVEQLDKMTDKLNKENPPQQAITHLEPLARFELPFAVGRYQTGRYSLVKLTPETGRKHQLRRHMKHIFHPIVGDTTHGDGKQNAYAQQYFSLHRLALCANQLHFEHPISRQNLSFTTPFDETLSGIQRLFDKYTVWRSAKCSGEVISFLNK</sequence>
<keyword evidence="1" id="KW-0819">tRNA processing</keyword>
<dbReference type="PROSITE" id="PS01129">
    <property type="entry name" value="PSI_RLU"/>
    <property type="match status" value="1"/>
</dbReference>
<evidence type="ECO:0000313" key="11">
    <source>
        <dbReference type="EMBL" id="MFC4700035.1"/>
    </source>
</evidence>
<dbReference type="InterPro" id="IPR050188">
    <property type="entry name" value="RluA_PseudoU_synthase"/>
</dbReference>
<comment type="function">
    <text evidence="4">Responsible for synthesis of pseudouridine from uracil-65 in transfer RNAs.</text>
</comment>
<dbReference type="GO" id="GO:0160149">
    <property type="term" value="F:tRNA pseudouridine(65) synthase activity"/>
    <property type="evidence" value="ECO:0007669"/>
    <property type="project" value="UniProtKB-EC"/>
</dbReference>
<proteinExistence type="predicted"/>
<dbReference type="PANTHER" id="PTHR21600">
    <property type="entry name" value="MITOCHONDRIAL RNA PSEUDOURIDINE SYNTHASE"/>
    <property type="match status" value="1"/>
</dbReference>